<protein>
    <submittedName>
        <fullName evidence="3">Uncharacterized protein</fullName>
    </submittedName>
</protein>
<feature type="coiled-coil region" evidence="2">
    <location>
        <begin position="318"/>
        <end position="345"/>
    </location>
</feature>
<gene>
    <name evidence="3" type="ORF">JMUB3936_1461</name>
</gene>
<evidence type="ECO:0000313" key="3">
    <source>
        <dbReference type="EMBL" id="BBM55177.1"/>
    </source>
</evidence>
<sequence length="374" mass="45527">MEKQKNLERKTVKEWIKYIQEKIRNNSDYDSVYEEYKIFLENKLKENPKNVEVICQLAAVYNELTYQWDDIYKLLNEFIKKYENELTNEEKSRIYTNLGFYYDDQRYGSKRAIRTLRKAVAFNPNNSKAYYGLGADYYGAGKYDKSEEMYKRACELENNPIYKFEYANLLMINGKYKEAKIILEELIKKDFEFEKEDFAKIKYIYIANKVQLKEFVNIEAQINELMLENIDNNYFFCSDLESLYYLSENYKKLVEIYLKIDAQKDCQVPYEELPIYFYSLKRLNKFDKLEKSFEKALKFKNEEIEDVKNGEFKREWTKSEKKEEIREIKRQIKNLKAEYEKILKTDYKPEVKIYPKFLYDCFLIDCPRHQKLDK</sequence>
<keyword evidence="2" id="KW-0175">Coiled coil</keyword>
<dbReference type="AlphaFoldDB" id="A0A510KVA2"/>
<dbReference type="InterPro" id="IPR019734">
    <property type="entry name" value="TPR_rpt"/>
</dbReference>
<name>A0A510KVA2_9FUSO</name>
<proteinExistence type="predicted"/>
<evidence type="ECO:0000256" key="1">
    <source>
        <dbReference type="PROSITE-ProRule" id="PRU00339"/>
    </source>
</evidence>
<dbReference type="PROSITE" id="PS50005">
    <property type="entry name" value="TPR"/>
    <property type="match status" value="1"/>
</dbReference>
<dbReference type="EMBL" id="AP019841">
    <property type="protein sequence ID" value="BBM55177.1"/>
    <property type="molecule type" value="Genomic_DNA"/>
</dbReference>
<dbReference type="InterPro" id="IPR011990">
    <property type="entry name" value="TPR-like_helical_dom_sf"/>
</dbReference>
<dbReference type="OrthoDB" id="2039983at2"/>
<organism evidence="3 4">
    <name type="scientific">Leptotrichia wadei</name>
    <dbReference type="NCBI Taxonomy" id="157687"/>
    <lineage>
        <taxon>Bacteria</taxon>
        <taxon>Fusobacteriati</taxon>
        <taxon>Fusobacteriota</taxon>
        <taxon>Fusobacteriia</taxon>
        <taxon>Fusobacteriales</taxon>
        <taxon>Leptotrichiaceae</taxon>
        <taxon>Leptotrichia</taxon>
    </lineage>
</organism>
<dbReference type="RefSeq" id="WP_147003866.1">
    <property type="nucleotide sequence ID" value="NZ_AP019841.1"/>
</dbReference>
<accession>A0A510KVA2</accession>
<dbReference type="SMART" id="SM00028">
    <property type="entry name" value="TPR"/>
    <property type="match status" value="2"/>
</dbReference>
<dbReference type="Gene3D" id="1.25.40.10">
    <property type="entry name" value="Tetratricopeptide repeat domain"/>
    <property type="match status" value="1"/>
</dbReference>
<evidence type="ECO:0000256" key="2">
    <source>
        <dbReference type="SAM" id="Coils"/>
    </source>
</evidence>
<keyword evidence="1" id="KW-0802">TPR repeat</keyword>
<dbReference type="SUPFAM" id="SSF48452">
    <property type="entry name" value="TPR-like"/>
    <property type="match status" value="1"/>
</dbReference>
<dbReference type="Proteomes" id="UP000321944">
    <property type="component" value="Chromosome"/>
</dbReference>
<evidence type="ECO:0000313" key="4">
    <source>
        <dbReference type="Proteomes" id="UP000321944"/>
    </source>
</evidence>
<reference evidence="3 4" key="1">
    <citation type="submission" date="2019-07" db="EMBL/GenBank/DDBJ databases">
        <title>Complete Genome Sequence of Leptotrichia wadei Strain JMUB3936.</title>
        <authorList>
            <person name="Watanabe S."/>
            <person name="Cui L."/>
        </authorList>
    </citation>
    <scope>NUCLEOTIDE SEQUENCE [LARGE SCALE GENOMIC DNA]</scope>
    <source>
        <strain evidence="3 4">JMUB3936</strain>
    </source>
</reference>
<feature type="repeat" description="TPR" evidence="1">
    <location>
        <begin position="127"/>
        <end position="160"/>
    </location>
</feature>